<feature type="non-terminal residue" evidence="2">
    <location>
        <position position="1"/>
    </location>
</feature>
<protein>
    <submittedName>
        <fullName evidence="2">Uncharacterized protein</fullName>
    </submittedName>
</protein>
<feature type="non-terminal residue" evidence="2">
    <location>
        <position position="269"/>
    </location>
</feature>
<feature type="region of interest" description="Disordered" evidence="1">
    <location>
        <begin position="65"/>
        <end position="164"/>
    </location>
</feature>
<feature type="compositionally biased region" description="Low complexity" evidence="1">
    <location>
        <begin position="108"/>
        <end position="121"/>
    </location>
</feature>
<dbReference type="AlphaFoldDB" id="A0AAD4CZU8"/>
<accession>A0AAD4CZU8</accession>
<name>A0AAD4CZU8_9FUNG</name>
<proteinExistence type="predicted"/>
<dbReference type="Proteomes" id="UP001194580">
    <property type="component" value="Unassembled WGS sequence"/>
</dbReference>
<gene>
    <name evidence="2" type="ORF">BGZ95_007860</name>
</gene>
<keyword evidence="3" id="KW-1185">Reference proteome</keyword>
<reference evidence="2" key="1">
    <citation type="journal article" date="2020" name="Fungal Divers.">
        <title>Resolving the Mortierellaceae phylogeny through synthesis of multi-gene phylogenetics and phylogenomics.</title>
        <authorList>
            <person name="Vandepol N."/>
            <person name="Liber J."/>
            <person name="Desiro A."/>
            <person name="Na H."/>
            <person name="Kennedy M."/>
            <person name="Barry K."/>
            <person name="Grigoriev I.V."/>
            <person name="Miller A.N."/>
            <person name="O'Donnell K."/>
            <person name="Stajich J.E."/>
            <person name="Bonito G."/>
        </authorList>
    </citation>
    <scope>NUCLEOTIDE SEQUENCE</scope>
    <source>
        <strain evidence="2">NRRL 28262</strain>
    </source>
</reference>
<evidence type="ECO:0000313" key="2">
    <source>
        <dbReference type="EMBL" id="KAG0248776.1"/>
    </source>
</evidence>
<organism evidence="2 3">
    <name type="scientific">Linnemannia exigua</name>
    <dbReference type="NCBI Taxonomy" id="604196"/>
    <lineage>
        <taxon>Eukaryota</taxon>
        <taxon>Fungi</taxon>
        <taxon>Fungi incertae sedis</taxon>
        <taxon>Mucoromycota</taxon>
        <taxon>Mortierellomycotina</taxon>
        <taxon>Mortierellomycetes</taxon>
        <taxon>Mortierellales</taxon>
        <taxon>Mortierellaceae</taxon>
        <taxon>Linnemannia</taxon>
    </lineage>
</organism>
<evidence type="ECO:0000313" key="3">
    <source>
        <dbReference type="Proteomes" id="UP001194580"/>
    </source>
</evidence>
<dbReference type="EMBL" id="JAAAIL010003946">
    <property type="protein sequence ID" value="KAG0248776.1"/>
    <property type="molecule type" value="Genomic_DNA"/>
</dbReference>
<feature type="region of interest" description="Disordered" evidence="1">
    <location>
        <begin position="200"/>
        <end position="220"/>
    </location>
</feature>
<comment type="caution">
    <text evidence="2">The sequence shown here is derived from an EMBL/GenBank/DDBJ whole genome shotgun (WGS) entry which is preliminary data.</text>
</comment>
<feature type="compositionally biased region" description="Polar residues" evidence="1">
    <location>
        <begin position="70"/>
        <end position="88"/>
    </location>
</feature>
<evidence type="ECO:0000256" key="1">
    <source>
        <dbReference type="SAM" id="MobiDB-lite"/>
    </source>
</evidence>
<sequence length="269" mass="30112">MLLRDEDLRRLNLSNISVRIQAACIQTMQEAMDSMARHQRLQAPIPAYSGQPSYFGFSGVPNPGWLPPSGRNSGNSSFTPNQKQSKSAKGSMPIAIRPFHPGSVTQDLPSAAAPSPSSSHSSELELLLRSRPKNTRPSETPPTEHAVQRSTGAGTGKHALTQRLPPARDDWFKWSRDHKSTKSIYDEYLRYESELAKKLEPTSGKSKHRGKLPQRLADDTERHVSNIRRVAKEVDVIKKRFMQDDALPEDEALLAAFEEFDGLVKFRSR</sequence>